<dbReference type="GO" id="GO:0008270">
    <property type="term" value="F:zinc ion binding"/>
    <property type="evidence" value="ECO:0007669"/>
    <property type="project" value="UniProtKB-KW"/>
</dbReference>
<evidence type="ECO:0000259" key="6">
    <source>
        <dbReference type="PROSITE" id="PS50103"/>
    </source>
</evidence>
<dbReference type="InterPro" id="IPR019734">
    <property type="entry name" value="TPR_rpt"/>
</dbReference>
<dbReference type="PANTHER" id="PTHR47678:SF4">
    <property type="entry name" value="SHOCK PROTEIN 70 (HSP70)-INTERACTING PROTEIN, PUTATIVE-RELATED"/>
    <property type="match status" value="1"/>
</dbReference>
<feature type="region of interest" description="Disordered" evidence="4">
    <location>
        <begin position="23"/>
        <end position="51"/>
    </location>
</feature>
<keyword evidence="2" id="KW-0802">TPR repeat</keyword>
<dbReference type="InterPro" id="IPR011990">
    <property type="entry name" value="TPR-like_helical_dom_sf"/>
</dbReference>
<dbReference type="Pfam" id="PF00076">
    <property type="entry name" value="RRM_1"/>
    <property type="match status" value="1"/>
</dbReference>
<dbReference type="AlphaFoldDB" id="A0A812E5H9"/>
<dbReference type="EMBL" id="CAHIKZ030004810">
    <property type="protein sequence ID" value="CAE1315734.1"/>
    <property type="molecule type" value="Genomic_DNA"/>
</dbReference>
<feature type="region of interest" description="Disordered" evidence="4">
    <location>
        <begin position="167"/>
        <end position="196"/>
    </location>
</feature>
<dbReference type="SMART" id="SM00028">
    <property type="entry name" value="TPR"/>
    <property type="match status" value="3"/>
</dbReference>
<dbReference type="PROSITE" id="PS50005">
    <property type="entry name" value="TPR"/>
    <property type="match status" value="1"/>
</dbReference>
<dbReference type="SUPFAM" id="SSF48452">
    <property type="entry name" value="TPR-like"/>
    <property type="match status" value="1"/>
</dbReference>
<dbReference type="SMART" id="SM00360">
    <property type="entry name" value="RRM"/>
    <property type="match status" value="1"/>
</dbReference>
<dbReference type="InterPro" id="IPR035979">
    <property type="entry name" value="RBD_domain_sf"/>
</dbReference>
<dbReference type="GO" id="GO:0003723">
    <property type="term" value="F:RNA binding"/>
    <property type="evidence" value="ECO:0007669"/>
    <property type="project" value="UniProtKB-UniRule"/>
</dbReference>
<feature type="compositionally biased region" description="Basic and acidic residues" evidence="4">
    <location>
        <begin position="96"/>
        <end position="112"/>
    </location>
</feature>
<dbReference type="Gene3D" id="1.10.8.10">
    <property type="entry name" value="DNA helicase RuvA subunit, C-terminal domain"/>
    <property type="match status" value="1"/>
</dbReference>
<feature type="compositionally biased region" description="Acidic residues" evidence="4">
    <location>
        <begin position="41"/>
        <end position="51"/>
    </location>
</feature>
<dbReference type="PROSITE" id="PS50102">
    <property type="entry name" value="RRM"/>
    <property type="match status" value="1"/>
</dbReference>
<dbReference type="Pfam" id="PF13431">
    <property type="entry name" value="TPR_17"/>
    <property type="match status" value="1"/>
</dbReference>
<keyword evidence="3" id="KW-0862">Zinc</keyword>
<accession>A0A812E5H9</accession>
<dbReference type="PANTHER" id="PTHR47678">
    <property type="entry name" value="TETRATRICOPEPTIDE REPEAT PROTEIN 31"/>
    <property type="match status" value="1"/>
</dbReference>
<name>A0A812E5H9_ACAPH</name>
<dbReference type="Gene3D" id="1.25.40.10">
    <property type="entry name" value="Tetratricopeptide repeat domain"/>
    <property type="match status" value="1"/>
</dbReference>
<evidence type="ECO:0000256" key="4">
    <source>
        <dbReference type="SAM" id="MobiDB-lite"/>
    </source>
</evidence>
<evidence type="ECO:0000256" key="2">
    <source>
        <dbReference type="PROSITE-ProRule" id="PRU00339"/>
    </source>
</evidence>
<dbReference type="PROSITE" id="PS50103">
    <property type="entry name" value="ZF_C3H1"/>
    <property type="match status" value="1"/>
</dbReference>
<dbReference type="Pfam" id="PF13181">
    <property type="entry name" value="TPR_8"/>
    <property type="match status" value="1"/>
</dbReference>
<evidence type="ECO:0000313" key="8">
    <source>
        <dbReference type="Proteomes" id="UP000597762"/>
    </source>
</evidence>
<dbReference type="CDD" id="cd00590">
    <property type="entry name" value="RRM_SF"/>
    <property type="match status" value="1"/>
</dbReference>
<keyword evidence="1" id="KW-0694">RNA-binding</keyword>
<feature type="domain" description="C3H1-type" evidence="6">
    <location>
        <begin position="507"/>
        <end position="534"/>
    </location>
</feature>
<dbReference type="SUPFAM" id="SSF54928">
    <property type="entry name" value="RNA-binding domain, RBD"/>
    <property type="match status" value="1"/>
</dbReference>
<feature type="domain" description="RRM" evidence="5">
    <location>
        <begin position="404"/>
        <end position="476"/>
    </location>
</feature>
<gene>
    <name evidence="7" type="ORF">SPHA_66637</name>
</gene>
<feature type="zinc finger region" description="C3H1-type" evidence="3">
    <location>
        <begin position="507"/>
        <end position="534"/>
    </location>
</feature>
<feature type="region of interest" description="Disordered" evidence="4">
    <location>
        <begin position="66"/>
        <end position="145"/>
    </location>
</feature>
<feature type="compositionally biased region" description="Polar residues" evidence="4">
    <location>
        <begin position="23"/>
        <end position="38"/>
    </location>
</feature>
<dbReference type="InterPro" id="IPR000504">
    <property type="entry name" value="RRM_dom"/>
</dbReference>
<proteinExistence type="predicted"/>
<evidence type="ECO:0000256" key="3">
    <source>
        <dbReference type="PROSITE-ProRule" id="PRU00723"/>
    </source>
</evidence>
<keyword evidence="3" id="KW-0479">Metal-binding</keyword>
<organism evidence="7 8">
    <name type="scientific">Acanthosepion pharaonis</name>
    <name type="common">Pharaoh cuttlefish</name>
    <name type="synonym">Sepia pharaonis</name>
    <dbReference type="NCBI Taxonomy" id="158019"/>
    <lineage>
        <taxon>Eukaryota</taxon>
        <taxon>Metazoa</taxon>
        <taxon>Spiralia</taxon>
        <taxon>Lophotrochozoa</taxon>
        <taxon>Mollusca</taxon>
        <taxon>Cephalopoda</taxon>
        <taxon>Coleoidea</taxon>
        <taxon>Decapodiformes</taxon>
        <taxon>Sepiida</taxon>
        <taxon>Sepiina</taxon>
        <taxon>Sepiidae</taxon>
        <taxon>Acanthosepion</taxon>
    </lineage>
</organism>
<comment type="caution">
    <text evidence="7">The sequence shown here is derived from an EMBL/GenBank/DDBJ whole genome shotgun (WGS) entry which is preliminary data.</text>
</comment>
<protein>
    <submittedName>
        <fullName evidence="7">Uncharacterized protein</fullName>
    </submittedName>
</protein>
<keyword evidence="3" id="KW-0863">Zinc-finger</keyword>
<sequence length="547" mass="61902">MLFGKLIWNKSSKTKMQILMNAKTLTNSGNKATANGYGSSDEGDDEDEDDCLDGCERQLAETKRVQHANELISEEEKERRRAEKRRAKKKRRRERKKLEKLEQQPKQNEKSSQHKNKVFNESQNDRKSKKSDKKLVPDTSEDEADFDPSSAFFANIVNKKKKNLNISEQSQVSNKDRSKDRATLQSHSAKSEDEMEELDTVVLRSRKLAIRGNEMAQVGHYNAAIDLFTEAIRLDPTDFRFFGNRSYCYERIQQYDKALKDAEKSISISPNWPKGYFRKGRALAGQKQYSTAEQAFLQVVRLDKNCEDAKQELLRVRTYQITEMGFTKSQAEAAINQHGTVQAALDSLLAGVAAENSLNDGLESDEEEFCMNNTMTHAHPGTIYNTSSSPMDSKMDPTNPEGLTALWVGNVLPEVTEKKLNQMFSKHGPVTSVRCLPNRFCAFINFKSKESAGKAMNSLQGVECGGQKLLIKFPDNPIVNGGNVTLRKSSASNCKMIRSSLPKQSGPVNGNECYFWRTTGCQFGEKCHYRHLPDHKGIDLKPWHKVK</sequence>
<evidence type="ECO:0000256" key="1">
    <source>
        <dbReference type="PROSITE-ProRule" id="PRU00176"/>
    </source>
</evidence>
<evidence type="ECO:0000313" key="7">
    <source>
        <dbReference type="EMBL" id="CAE1315734.1"/>
    </source>
</evidence>
<dbReference type="OrthoDB" id="2017782at2759"/>
<feature type="repeat" description="TPR" evidence="2">
    <location>
        <begin position="205"/>
        <end position="238"/>
    </location>
</feature>
<dbReference type="Gene3D" id="3.30.70.330">
    <property type="match status" value="1"/>
</dbReference>
<feature type="compositionally biased region" description="Basic residues" evidence="4">
    <location>
        <begin position="82"/>
        <end position="95"/>
    </location>
</feature>
<reference evidence="7" key="1">
    <citation type="submission" date="2021-01" db="EMBL/GenBank/DDBJ databases">
        <authorList>
            <person name="Li R."/>
            <person name="Bekaert M."/>
        </authorList>
    </citation>
    <scope>NUCLEOTIDE SEQUENCE</scope>
    <source>
        <strain evidence="7">Farmed</strain>
    </source>
</reference>
<evidence type="ECO:0000259" key="5">
    <source>
        <dbReference type="PROSITE" id="PS50102"/>
    </source>
</evidence>
<dbReference type="InterPro" id="IPR012677">
    <property type="entry name" value="Nucleotide-bd_a/b_plait_sf"/>
</dbReference>
<dbReference type="Proteomes" id="UP000597762">
    <property type="component" value="Unassembled WGS sequence"/>
</dbReference>
<keyword evidence="8" id="KW-1185">Reference proteome</keyword>
<dbReference type="InterPro" id="IPR000571">
    <property type="entry name" value="Znf_CCCH"/>
</dbReference>